<dbReference type="InterPro" id="IPR051828">
    <property type="entry name" value="HAD-like_hydrolase_domain"/>
</dbReference>
<dbReference type="AlphaFoldDB" id="A0A1L0CLS2"/>
<dbReference type="GO" id="GO:0005634">
    <property type="term" value="C:nucleus"/>
    <property type="evidence" value="ECO:0007669"/>
    <property type="project" value="TreeGrafter"/>
</dbReference>
<evidence type="ECO:0000313" key="2">
    <source>
        <dbReference type="Proteomes" id="UP000183365"/>
    </source>
</evidence>
<dbReference type="SUPFAM" id="SSF56784">
    <property type="entry name" value="HAD-like"/>
    <property type="match status" value="1"/>
</dbReference>
<dbReference type="OrthoDB" id="444127at2759"/>
<evidence type="ECO:0008006" key="3">
    <source>
        <dbReference type="Google" id="ProtNLM"/>
    </source>
</evidence>
<dbReference type="InterPro" id="IPR044924">
    <property type="entry name" value="HAD-SF_hydro_IA_REG-2-like_cap"/>
</dbReference>
<evidence type="ECO:0000313" key="1">
    <source>
        <dbReference type="EMBL" id="SGZ39385.1"/>
    </source>
</evidence>
<dbReference type="PANTHER" id="PTHR46191">
    <property type="match status" value="1"/>
</dbReference>
<dbReference type="Proteomes" id="UP000183365">
    <property type="component" value="Unassembled WGS sequence"/>
</dbReference>
<accession>A0A1L0CLS2</accession>
<proteinExistence type="predicted"/>
<keyword evidence="2" id="KW-1185">Reference proteome</keyword>
<dbReference type="VEuPathDB" id="FungiDB:HGUI_01585"/>
<protein>
    <recommendedName>
        <fullName evidence="3">Haloacid dehalogenase-like hydrolase domain-containing protein 3</fullName>
    </recommendedName>
</protein>
<reference evidence="2" key="1">
    <citation type="submission" date="2016-11" db="EMBL/GenBank/DDBJ databases">
        <authorList>
            <person name="Guldener U."/>
        </authorList>
    </citation>
    <scope>NUCLEOTIDE SEQUENCE [LARGE SCALE GENOMIC DNA]</scope>
</reference>
<dbReference type="EMBL" id="FQNF01000022">
    <property type="protein sequence ID" value="SGZ39385.1"/>
    <property type="molecule type" value="Genomic_DNA"/>
</dbReference>
<dbReference type="Gene3D" id="3.40.50.1000">
    <property type="entry name" value="HAD superfamily/HAD-like"/>
    <property type="match status" value="1"/>
</dbReference>
<dbReference type="InterPro" id="IPR036412">
    <property type="entry name" value="HAD-like_sf"/>
</dbReference>
<name>A0A1L0CLS2_9ASCO</name>
<gene>
    <name evidence="1" type="ORF">HGUI_01585</name>
</gene>
<sequence length="313" mass="36104">MRVKDRLSATSFIQKYLKAPEIPLLLKPKLVTFDAYNTLYATKKPVLMIYAEQYNKLLHNECHKYITDETLTIMNNHFVGIFKAHMATHPNYGKYTNITPTQWWIILIKSIFQDVNIKLSDTQAETILKPFEGDVYDTFPDVRSILKTINGKSSIGVCSNTDPMFYKIINHLSLKYKEDFVLPEKKYEFLSFYMEKKKDFTGEFFNKVYDRLGGINRKEVWHVGDELKNDLIGSISAGWVGVCIDRGNIYGYFSSVEGNNSVSNEVITQEKINKSVDAIYEEGSKCDDVVLLENNGLVVRNLYTLEQIYKSLL</sequence>
<dbReference type="Gene3D" id="1.10.150.720">
    <property type="entry name" value="Haloacid dehalogenase-like hydrolase"/>
    <property type="match status" value="1"/>
</dbReference>
<dbReference type="Pfam" id="PF00702">
    <property type="entry name" value="Hydrolase"/>
    <property type="match status" value="1"/>
</dbReference>
<organism evidence="1 2">
    <name type="scientific">Hanseniaspora guilliermondii</name>
    <dbReference type="NCBI Taxonomy" id="56406"/>
    <lineage>
        <taxon>Eukaryota</taxon>
        <taxon>Fungi</taxon>
        <taxon>Dikarya</taxon>
        <taxon>Ascomycota</taxon>
        <taxon>Saccharomycotina</taxon>
        <taxon>Saccharomycetes</taxon>
        <taxon>Saccharomycodales</taxon>
        <taxon>Saccharomycodaceae</taxon>
        <taxon>Hanseniaspora</taxon>
    </lineage>
</organism>
<dbReference type="PANTHER" id="PTHR46191:SF2">
    <property type="entry name" value="HALOACID DEHALOGENASE-LIKE HYDROLASE DOMAIN-CONTAINING PROTEIN 3"/>
    <property type="match status" value="1"/>
</dbReference>
<dbReference type="InterPro" id="IPR023214">
    <property type="entry name" value="HAD_sf"/>
</dbReference>